<dbReference type="InterPro" id="IPR058240">
    <property type="entry name" value="rSAM_sf"/>
</dbReference>
<keyword evidence="3" id="KW-0479">Metal-binding</keyword>
<comment type="cofactor">
    <cofactor evidence="1">
        <name>[4Fe-4S] cluster</name>
        <dbReference type="ChEBI" id="CHEBI:49883"/>
    </cofactor>
</comment>
<evidence type="ECO:0000256" key="4">
    <source>
        <dbReference type="ARBA" id="ARBA00023004"/>
    </source>
</evidence>
<evidence type="ECO:0000313" key="8">
    <source>
        <dbReference type="EMBL" id="MCF0061332.1"/>
    </source>
</evidence>
<dbReference type="Proteomes" id="UP001139000">
    <property type="component" value="Unassembled WGS sequence"/>
</dbReference>
<dbReference type="SFLD" id="SFLDS00029">
    <property type="entry name" value="Radical_SAM"/>
    <property type="match status" value="1"/>
</dbReference>
<sequence length="441" mass="50130">MIPRRAPELLLRPIDEEHAYAVNCAVPGSFRILNKVQYEILNAVNGRDPLAVLSMRTGVNTETLERFLIMLSRTEIVRFDDHFSVPQKTLQPKSLNFWIHTTNACNLGCSYCYIATLNNGKGMSEHVRNQLLHKLEETVRNRKIRHVKFRLAGGEPLSQFRAWQTFIPVARERLQQFGCVIDFSFLTNLTMLNEEMVEFSKQHNIGYGVSIDGVGDRHDATRKFRSGKGSFPVVDTNLRKLVLNGISVSVTTVISNQNLTALPELTRYLIALDVPFRYSIVKGETIDAVSLEAYLSASYGIMGEAIDIGWQFSRRHQFCDLKPNELGFQTCASGFSGGAIDVDGSLKYCHVHFGDESERSHSIFDPSLDLVDMIEQGSHYEDDRSGDCLKCRYRFVCTSGCPVYRVDQKDPQCSIYHKFIPKIYELQARERLNSLHKNENI</sequence>
<dbReference type="RefSeq" id="WP_244784466.1">
    <property type="nucleotide sequence ID" value="NZ_CP094997.1"/>
</dbReference>
<feature type="domain" description="Radical SAM core" evidence="7">
    <location>
        <begin position="100"/>
        <end position="265"/>
    </location>
</feature>
<dbReference type="PANTHER" id="PTHR43273">
    <property type="entry name" value="ANAEROBIC SULFATASE-MATURATING ENZYME HOMOLOG ASLB-RELATED"/>
    <property type="match status" value="1"/>
</dbReference>
<reference evidence="8" key="1">
    <citation type="submission" date="2021-12" db="EMBL/GenBank/DDBJ databases">
        <title>Novel species in genus Dyadobacter.</title>
        <authorList>
            <person name="Ma C."/>
        </authorList>
    </citation>
    <scope>NUCLEOTIDE SEQUENCE</scope>
    <source>
        <strain evidence="8">LJ419</strain>
    </source>
</reference>
<dbReference type="AlphaFoldDB" id="A0A9X1TDU6"/>
<dbReference type="SFLD" id="SFLDG01067">
    <property type="entry name" value="SPASM/twitch_domain_containing"/>
    <property type="match status" value="1"/>
</dbReference>
<keyword evidence="9" id="KW-1185">Reference proteome</keyword>
<accession>A0A9X1TDU6</accession>
<dbReference type="CDD" id="cd01335">
    <property type="entry name" value="Radical_SAM"/>
    <property type="match status" value="1"/>
</dbReference>
<dbReference type="EMBL" id="JAJTTC010000001">
    <property type="protein sequence ID" value="MCF0061332.1"/>
    <property type="molecule type" value="Genomic_DNA"/>
</dbReference>
<dbReference type="GO" id="GO:0016491">
    <property type="term" value="F:oxidoreductase activity"/>
    <property type="evidence" value="ECO:0007669"/>
    <property type="project" value="InterPro"/>
</dbReference>
<evidence type="ECO:0000256" key="2">
    <source>
        <dbReference type="ARBA" id="ARBA00022691"/>
    </source>
</evidence>
<dbReference type="SFLD" id="SFLDG01386">
    <property type="entry name" value="main_SPASM_domain-containing"/>
    <property type="match status" value="1"/>
</dbReference>
<evidence type="ECO:0000256" key="6">
    <source>
        <dbReference type="ARBA" id="ARBA00023601"/>
    </source>
</evidence>
<dbReference type="SUPFAM" id="SSF102114">
    <property type="entry name" value="Radical SAM enzymes"/>
    <property type="match status" value="1"/>
</dbReference>
<organism evidence="8 9">
    <name type="scientific">Dyadobacter chenwenxiniae</name>
    <dbReference type="NCBI Taxonomy" id="2906456"/>
    <lineage>
        <taxon>Bacteria</taxon>
        <taxon>Pseudomonadati</taxon>
        <taxon>Bacteroidota</taxon>
        <taxon>Cytophagia</taxon>
        <taxon>Cytophagales</taxon>
        <taxon>Spirosomataceae</taxon>
        <taxon>Dyadobacter</taxon>
    </lineage>
</organism>
<evidence type="ECO:0000256" key="3">
    <source>
        <dbReference type="ARBA" id="ARBA00022723"/>
    </source>
</evidence>
<dbReference type="GO" id="GO:0046872">
    <property type="term" value="F:metal ion binding"/>
    <property type="evidence" value="ECO:0007669"/>
    <property type="project" value="UniProtKB-KW"/>
</dbReference>
<dbReference type="Gene3D" id="3.20.20.70">
    <property type="entry name" value="Aldolase class I"/>
    <property type="match status" value="1"/>
</dbReference>
<keyword evidence="2" id="KW-0949">S-adenosyl-L-methionine</keyword>
<evidence type="ECO:0000256" key="1">
    <source>
        <dbReference type="ARBA" id="ARBA00001966"/>
    </source>
</evidence>
<dbReference type="PANTHER" id="PTHR43273:SF3">
    <property type="entry name" value="ANAEROBIC SULFATASE-MATURATING ENZYME HOMOLOG ASLB-RELATED"/>
    <property type="match status" value="1"/>
</dbReference>
<evidence type="ECO:0000259" key="7">
    <source>
        <dbReference type="Pfam" id="PF04055"/>
    </source>
</evidence>
<dbReference type="InterPro" id="IPR023867">
    <property type="entry name" value="Sulphatase_maturase_rSAM"/>
</dbReference>
<dbReference type="NCBIfam" id="TIGR04085">
    <property type="entry name" value="rSAM_more_4Fe4S"/>
    <property type="match status" value="1"/>
</dbReference>
<gene>
    <name evidence="8" type="ORF">LXM26_07500</name>
</gene>
<proteinExistence type="inferred from homology"/>
<keyword evidence="4" id="KW-0408">Iron</keyword>
<evidence type="ECO:0000256" key="5">
    <source>
        <dbReference type="ARBA" id="ARBA00023014"/>
    </source>
</evidence>
<keyword evidence="5" id="KW-0411">Iron-sulfur</keyword>
<protein>
    <submittedName>
        <fullName evidence="8">Radical SAM protein</fullName>
    </submittedName>
</protein>
<dbReference type="InterPro" id="IPR007197">
    <property type="entry name" value="rSAM"/>
</dbReference>
<name>A0A9X1TDU6_9BACT</name>
<comment type="caution">
    <text evidence="8">The sequence shown here is derived from an EMBL/GenBank/DDBJ whole genome shotgun (WGS) entry which is preliminary data.</text>
</comment>
<dbReference type="GO" id="GO:0051536">
    <property type="term" value="F:iron-sulfur cluster binding"/>
    <property type="evidence" value="ECO:0007669"/>
    <property type="project" value="UniProtKB-KW"/>
</dbReference>
<dbReference type="InterPro" id="IPR023885">
    <property type="entry name" value="4Fe4S-binding_SPASM_dom"/>
</dbReference>
<dbReference type="Pfam" id="PF04055">
    <property type="entry name" value="Radical_SAM"/>
    <property type="match status" value="1"/>
</dbReference>
<evidence type="ECO:0000313" key="9">
    <source>
        <dbReference type="Proteomes" id="UP001139000"/>
    </source>
</evidence>
<dbReference type="InterPro" id="IPR013785">
    <property type="entry name" value="Aldolase_TIM"/>
</dbReference>
<comment type="similarity">
    <text evidence="6">Belongs to the radical SAM superfamily. Anaerobic sulfatase-maturating enzyme family.</text>
</comment>
<dbReference type="SFLD" id="SFLDG01384">
    <property type="entry name" value="thioether_bond_formation_requi"/>
    <property type="match status" value="1"/>
</dbReference>